<dbReference type="EMBL" id="CM037023">
    <property type="protein sequence ID" value="KAH7666256.1"/>
    <property type="molecule type" value="Genomic_DNA"/>
</dbReference>
<protein>
    <submittedName>
        <fullName evidence="1">Disease resistance protein RPS2 protein</fullName>
    </submittedName>
</protein>
<name>A0ACB7UZS8_DIOAL</name>
<comment type="caution">
    <text evidence="1">The sequence shown here is derived from an EMBL/GenBank/DDBJ whole genome shotgun (WGS) entry which is preliminary data.</text>
</comment>
<keyword evidence="2" id="KW-1185">Reference proteome</keyword>
<evidence type="ECO:0000313" key="1">
    <source>
        <dbReference type="EMBL" id="KAH7666256.1"/>
    </source>
</evidence>
<gene>
    <name evidence="1" type="ORF">IHE45_13G089600</name>
</gene>
<organism evidence="1 2">
    <name type="scientific">Dioscorea alata</name>
    <name type="common">Purple yam</name>
    <dbReference type="NCBI Taxonomy" id="55571"/>
    <lineage>
        <taxon>Eukaryota</taxon>
        <taxon>Viridiplantae</taxon>
        <taxon>Streptophyta</taxon>
        <taxon>Embryophyta</taxon>
        <taxon>Tracheophyta</taxon>
        <taxon>Spermatophyta</taxon>
        <taxon>Magnoliopsida</taxon>
        <taxon>Liliopsida</taxon>
        <taxon>Dioscoreales</taxon>
        <taxon>Dioscoreaceae</taxon>
        <taxon>Dioscorea</taxon>
    </lineage>
</organism>
<accession>A0ACB7UZS8</accession>
<dbReference type="Proteomes" id="UP000827976">
    <property type="component" value="Chromosome 13"/>
</dbReference>
<sequence>MQAEVRLLDLVGAMEDLKAMRNSVLREIELQEGKGKQRTQKVQAWLDKVVVMDQCTNQLVIDFSRCCVTGFCSLNIYSRLNASRKATKLKKEIDELMKEKNHLSVLAKRRPSNPVIDMPMSTTNVGIMIGSNLRIVCDCLADKTFGMIGIYGMGGIGKTTLMKEIERSIDDWNMGFDYVIYVRASYEHHVEDLRDCIAEQLSLCEPIETIFKFLKYKNFLLLLDDLWEELDITVLGIPDPHDNSVITTLYKHKVVFTTRSKQVCDSMRADKKIKLECLDKDEGWQLFKENLAMNLEGIPSLEEVAKEVANLCGGLPLALIMVGRAMPNQTWVAKWNLMLDQLQGRLFSSLCDSMLLYLRSSYDSLAHETLQQCFLCFCLWPKRKLILIEDLIKCWLGFGLIYYFDSISEAYMHGCYIIKVLEEASLVITHDNRTVVEVHEVIHDMAQWIASRAEGDHKAWFVKQNIIFEQLSSEEMETWIQLERVSIINCDMNSLPELQRQCPNLLSLSIQHNQRLENLPKIFLRQMPNLTYLNLSSTGIDELPTEITHLFNLEFLDISHTRIKSLPHELGNLKKLKCLLCGYLFLGKLQAGLLSNLCNLQVLDLYPYGCVEPKELETLRGFKSIGMCASSNEILRQLSDSPIVNINIQEIEGLQTLQFSSLTSEGHGWPKEFQIRSCTTIQNLVITHGTKISLKFLRLFDLPKLGSFIWRIEPKEVLPVLQLVQIEECHSLTSLHWVLHLPLLRALFLKNCDAMEELVNGEVGEIEEEDDVITTFPKLKYLTILGLPKLVKISHCALDFPHLSEVHLEGCPSLKRLPFKPGIVNNRGLLVKCEKKWWEKLEWDDAIVPSQFCSNSTEDEEIANFFGIFPIHVFFHFSFSFGFVCAANESIFLSFVCSWWCSSTWS</sequence>
<evidence type="ECO:0000313" key="2">
    <source>
        <dbReference type="Proteomes" id="UP000827976"/>
    </source>
</evidence>
<reference evidence="2" key="1">
    <citation type="journal article" date="2022" name="Nat. Commun.">
        <title>Chromosome evolution and the genetic basis of agronomically important traits in greater yam.</title>
        <authorList>
            <person name="Bredeson J.V."/>
            <person name="Lyons J.B."/>
            <person name="Oniyinde I.O."/>
            <person name="Okereke N.R."/>
            <person name="Kolade O."/>
            <person name="Nnabue I."/>
            <person name="Nwadili C.O."/>
            <person name="Hribova E."/>
            <person name="Parker M."/>
            <person name="Nwogha J."/>
            <person name="Shu S."/>
            <person name="Carlson J."/>
            <person name="Kariba R."/>
            <person name="Muthemba S."/>
            <person name="Knop K."/>
            <person name="Barton G.J."/>
            <person name="Sherwood A.V."/>
            <person name="Lopez-Montes A."/>
            <person name="Asiedu R."/>
            <person name="Jamnadass R."/>
            <person name="Muchugi A."/>
            <person name="Goodstein D."/>
            <person name="Egesi C.N."/>
            <person name="Featherston J."/>
            <person name="Asfaw A."/>
            <person name="Simpson G.G."/>
            <person name="Dolezel J."/>
            <person name="Hendre P.S."/>
            <person name="Van Deynze A."/>
            <person name="Kumar P.L."/>
            <person name="Obidiegwu J.E."/>
            <person name="Bhattacharjee R."/>
            <person name="Rokhsar D.S."/>
        </authorList>
    </citation>
    <scope>NUCLEOTIDE SEQUENCE [LARGE SCALE GENOMIC DNA]</scope>
    <source>
        <strain evidence="2">cv. TDa95/00328</strain>
    </source>
</reference>
<proteinExistence type="predicted"/>